<feature type="compositionally biased region" description="Polar residues" evidence="9">
    <location>
        <begin position="1118"/>
        <end position="1131"/>
    </location>
</feature>
<sequence length="1468" mass="154144">MHHNTSLQQRQRQQQQQQHFMARQPPALGGGGGPTMGFQPPPQAAYKGTLAPGTRVKVGGITVTVKRYLSEGGFAHVYLVTTAQPIPMPSSVTGSVGASASKHAAGTRGETTHVLKRMAVPDKEALADVRREVEVHKLLRNQPNIVHFIEASATALQGGGYEIFILMEFCSGGGIIDLMNARLRDRLREDEVLKIFGDVCAGVAVMHHQDPPLMHRDLKVENILMSPSVGPDAIPGSRSASSNLKATFKLCDFGSAAPVLSRRAPKSMDEVKRVEADLNKHTTLQYRAPEMVDVYQRRVIDEKADIWALGVFLYKLCYYTTPFEENGGGPLAILNVQYRFPPQPAYSQKLKDLIASLLIEQSTQRPSIDQVILDVHKILGTRPPSSAAHYAQLALSGKIVAPLPSVSVSTRSADNRPVSSQSGARPSAEAALISIGPTKQEREEAETRQLAMQTENITPMRRGRPTKQAAPSVTPDAGGSVAARPSSPKKPSSHGDRPAATSYAHKRSSPSDSIPAAPTSNGFDDSFKPGPSPSFALRAGAFAPLSPPSKSTVTPPFSASAVPGSPISLPPRPSENAGSPSPHLLRPINGASPGPNAGSQAPSPFRHSPALPGFSATNSPAPSPVPGPNGADLLRTKPASRLGDDDGAAGRFPSVEEIDARYASPSPVASPPASASSAPPKTASMQIPGLSSRASVGALAGRINRANTVDIAQSGEAAIHPSLGVASGGNVQRRWQPSIADPASRGDLSRAPVANPMPTKPPGYRTSKLSSQPLRRDSASAASEANAAPSSRTGTTSANRSDVTVAAPSTEKGRAQAEDWLTGDGLEDALRSPPLSSRSDEANGIVGALADVKLGQQQSPLRSAPRHELLSDVRPSKMETTVSQGAAHETLSSDDEAEGPEDADPRRPSASTVKSFGRGVRSWTAMRAATETDRGPDEAAAGRLPPGRLKAPSWLVEQQPDQPETASSAIQGLPKLETAGLGSGTEAKPEPSRQSSVASVVSPTRSEIAANQKLDDAARDAQEKLEELLRGPHEGASPPPGPEKLTGDERSEDRMPPPLPSRVPAPAWDDDEDEMRALPLPELRAASASRPVETGNLVDLGSQDEAPRAGVARGMAARQNTTSSTGQSSWLQDLMDDESVAASEVPSAETGPRLHREPPSLPKLQPNAIGEAKQYADAATSPQKAVSSDDAAHSETGDVRSGVEQSFSPMSTRGQEGATRPEEPTKARTDAAAKTKDNSGDVTLAPVSVDRTAPSSHRHGQPKVEPGFVRQRQHSLVGEQRDHEGATSKAERPSVPAADPSKEPTPRAFAGGQPKIIMPKPMALRPSNSSYGRAGGEPARARPMGGLKPWEKEAAAAAEISKSGIVRSSGLRGDHAADPSDHAEDEGGGAPRNDSAERFGGVSSLISKWQQNVESQAPGWGRIGSSSLEDQGHRRSSKLAGHGRGLGPAVADQAAASVQGRRGETGET</sequence>
<feature type="compositionally biased region" description="Polar residues" evidence="9">
    <location>
        <begin position="1404"/>
        <end position="1415"/>
    </location>
</feature>
<dbReference type="GO" id="GO:0005524">
    <property type="term" value="F:ATP binding"/>
    <property type="evidence" value="ECO:0007669"/>
    <property type="project" value="UniProtKB-KW"/>
</dbReference>
<dbReference type="Pfam" id="PF00069">
    <property type="entry name" value="Pkinase"/>
    <property type="match status" value="1"/>
</dbReference>
<dbReference type="SUPFAM" id="SSF56112">
    <property type="entry name" value="Protein kinase-like (PK-like)"/>
    <property type="match status" value="1"/>
</dbReference>
<dbReference type="GeneID" id="19317013"/>
<feature type="compositionally biased region" description="Basic and acidic residues" evidence="9">
    <location>
        <begin position="1045"/>
        <end position="1055"/>
    </location>
</feature>
<dbReference type="Proteomes" id="UP000053664">
    <property type="component" value="Unassembled WGS sequence"/>
</dbReference>
<name>A0A061HGB0_9BASI</name>
<comment type="catalytic activity">
    <reaction evidence="7">
        <text>L-threonyl-[protein] + ATP = O-phospho-L-threonyl-[protein] + ADP + H(+)</text>
        <dbReference type="Rhea" id="RHEA:46608"/>
        <dbReference type="Rhea" id="RHEA-COMP:11060"/>
        <dbReference type="Rhea" id="RHEA-COMP:11605"/>
        <dbReference type="ChEBI" id="CHEBI:15378"/>
        <dbReference type="ChEBI" id="CHEBI:30013"/>
        <dbReference type="ChEBI" id="CHEBI:30616"/>
        <dbReference type="ChEBI" id="CHEBI:61977"/>
        <dbReference type="ChEBI" id="CHEBI:456216"/>
        <dbReference type="EC" id="2.7.11.1"/>
    </reaction>
</comment>
<dbReference type="SMART" id="SM00220">
    <property type="entry name" value="S_TKc"/>
    <property type="match status" value="1"/>
</dbReference>
<dbReference type="eggNOG" id="KOG1989">
    <property type="taxonomic scope" value="Eukaryota"/>
</dbReference>
<dbReference type="GO" id="GO:0000147">
    <property type="term" value="P:actin cortical patch assembly"/>
    <property type="evidence" value="ECO:0007669"/>
    <property type="project" value="TreeGrafter"/>
</dbReference>
<dbReference type="InterPro" id="IPR011009">
    <property type="entry name" value="Kinase-like_dom_sf"/>
</dbReference>
<feature type="compositionally biased region" description="Basic and acidic residues" evidence="9">
    <location>
        <begin position="1279"/>
        <end position="1292"/>
    </location>
</feature>
<feature type="compositionally biased region" description="Polar residues" evidence="9">
    <location>
        <begin position="959"/>
        <end position="970"/>
    </location>
</feature>
<feature type="compositionally biased region" description="Low complexity" evidence="9">
    <location>
        <begin position="663"/>
        <end position="680"/>
    </location>
</feature>
<evidence type="ECO:0000256" key="2">
    <source>
        <dbReference type="ARBA" id="ARBA00022527"/>
    </source>
</evidence>
<organism evidence="11 12">
    <name type="scientific">Pseudozyma flocculosa PF-1</name>
    <dbReference type="NCBI Taxonomy" id="1277687"/>
    <lineage>
        <taxon>Eukaryota</taxon>
        <taxon>Fungi</taxon>
        <taxon>Dikarya</taxon>
        <taxon>Basidiomycota</taxon>
        <taxon>Ustilaginomycotina</taxon>
        <taxon>Ustilaginomycetes</taxon>
        <taxon>Ustilaginales</taxon>
        <taxon>Ustilaginaceae</taxon>
        <taxon>Pseudozyma</taxon>
    </lineage>
</organism>
<dbReference type="GO" id="GO:0007015">
    <property type="term" value="P:actin filament organization"/>
    <property type="evidence" value="ECO:0007669"/>
    <property type="project" value="TreeGrafter"/>
</dbReference>
<dbReference type="KEGG" id="pfp:PFL1_02901"/>
<dbReference type="PROSITE" id="PS00108">
    <property type="entry name" value="PROTEIN_KINASE_ST"/>
    <property type="match status" value="1"/>
</dbReference>
<dbReference type="InterPro" id="IPR000719">
    <property type="entry name" value="Prot_kinase_dom"/>
</dbReference>
<comment type="catalytic activity">
    <reaction evidence="8">
        <text>L-seryl-[protein] + ATP = O-phospho-L-seryl-[protein] + ADP + H(+)</text>
        <dbReference type="Rhea" id="RHEA:17989"/>
        <dbReference type="Rhea" id="RHEA-COMP:9863"/>
        <dbReference type="Rhea" id="RHEA-COMP:11604"/>
        <dbReference type="ChEBI" id="CHEBI:15378"/>
        <dbReference type="ChEBI" id="CHEBI:29999"/>
        <dbReference type="ChEBI" id="CHEBI:30616"/>
        <dbReference type="ChEBI" id="CHEBI:83421"/>
        <dbReference type="ChEBI" id="CHEBI:456216"/>
        <dbReference type="EC" id="2.7.11.1"/>
    </reaction>
</comment>
<dbReference type="GO" id="GO:0005737">
    <property type="term" value="C:cytoplasm"/>
    <property type="evidence" value="ECO:0007669"/>
    <property type="project" value="TreeGrafter"/>
</dbReference>
<feature type="compositionally biased region" description="Low complexity" evidence="9">
    <location>
        <begin position="8"/>
        <end position="18"/>
    </location>
</feature>
<feature type="compositionally biased region" description="Acidic residues" evidence="9">
    <location>
        <begin position="892"/>
        <end position="902"/>
    </location>
</feature>
<evidence type="ECO:0000313" key="12">
    <source>
        <dbReference type="Proteomes" id="UP000053664"/>
    </source>
</evidence>
<dbReference type="OrthoDB" id="2018507at2759"/>
<dbReference type="PANTHER" id="PTHR22967">
    <property type="entry name" value="SERINE/THREONINE PROTEIN KINASE"/>
    <property type="match status" value="1"/>
</dbReference>
<evidence type="ECO:0000256" key="5">
    <source>
        <dbReference type="ARBA" id="ARBA00022777"/>
    </source>
</evidence>
<proteinExistence type="predicted"/>
<feature type="region of interest" description="Disordered" evidence="9">
    <location>
        <begin position="1"/>
        <end position="49"/>
    </location>
</feature>
<dbReference type="InterPro" id="IPR008271">
    <property type="entry name" value="Ser/Thr_kinase_AS"/>
</dbReference>
<feature type="compositionally biased region" description="Basic and acidic residues" evidence="9">
    <location>
        <begin position="1219"/>
        <end position="1239"/>
    </location>
</feature>
<evidence type="ECO:0000256" key="3">
    <source>
        <dbReference type="ARBA" id="ARBA00022679"/>
    </source>
</evidence>
<evidence type="ECO:0000256" key="9">
    <source>
        <dbReference type="SAM" id="MobiDB-lite"/>
    </source>
</evidence>
<feature type="compositionally biased region" description="Basic and acidic residues" evidence="9">
    <location>
        <begin position="865"/>
        <end position="877"/>
    </location>
</feature>
<dbReference type="Gene3D" id="1.10.510.10">
    <property type="entry name" value="Transferase(Phosphotransferase) domain 1"/>
    <property type="match status" value="1"/>
</dbReference>
<dbReference type="RefSeq" id="XP_007878604.1">
    <property type="nucleotide sequence ID" value="XM_007880413.1"/>
</dbReference>
<keyword evidence="4" id="KW-0547">Nucleotide-binding</keyword>
<evidence type="ECO:0000256" key="8">
    <source>
        <dbReference type="ARBA" id="ARBA00048679"/>
    </source>
</evidence>
<dbReference type="GO" id="GO:0004674">
    <property type="term" value="F:protein serine/threonine kinase activity"/>
    <property type="evidence" value="ECO:0007669"/>
    <property type="project" value="UniProtKB-KW"/>
</dbReference>
<dbReference type="HOGENOM" id="CLU_257888_0_0_1"/>
<evidence type="ECO:0000313" key="11">
    <source>
        <dbReference type="EMBL" id="EPQ29681.1"/>
    </source>
</evidence>
<dbReference type="FunFam" id="1.10.510.10:FF:000853">
    <property type="entry name" value="Related to ARK1-Actin Regulating Kinase"/>
    <property type="match status" value="1"/>
</dbReference>
<evidence type="ECO:0000256" key="7">
    <source>
        <dbReference type="ARBA" id="ARBA00047899"/>
    </source>
</evidence>
<feature type="compositionally biased region" description="Polar residues" evidence="9">
    <location>
        <begin position="792"/>
        <end position="802"/>
    </location>
</feature>
<gene>
    <name evidence="11" type="ORF">PFL1_02901</name>
</gene>
<feature type="compositionally biased region" description="Polar residues" evidence="9">
    <location>
        <begin position="408"/>
        <end position="424"/>
    </location>
</feature>
<evidence type="ECO:0000256" key="6">
    <source>
        <dbReference type="ARBA" id="ARBA00022840"/>
    </source>
</evidence>
<dbReference type="EMBL" id="KE361630">
    <property type="protein sequence ID" value="EPQ29681.1"/>
    <property type="molecule type" value="Genomic_DNA"/>
</dbReference>
<keyword evidence="3" id="KW-0808">Transferase</keyword>
<feature type="compositionally biased region" description="Polar residues" evidence="9">
    <location>
        <begin position="992"/>
        <end position="1005"/>
    </location>
</feature>
<feature type="region of interest" description="Disordered" evidence="9">
    <location>
        <begin position="408"/>
        <end position="689"/>
    </location>
</feature>
<reference evidence="11 12" key="1">
    <citation type="journal article" date="2013" name="Plant Cell">
        <title>The transition from a phytopathogenic smut ancestor to an anamorphic biocontrol agent deciphered by comparative whole-genome analysis.</title>
        <authorList>
            <person name="Lefebvre F."/>
            <person name="Joly D.L."/>
            <person name="Labbe C."/>
            <person name="Teichmann B."/>
            <person name="Linning R."/>
            <person name="Belzile F."/>
            <person name="Bakkeren G."/>
            <person name="Belanger R.R."/>
        </authorList>
    </citation>
    <scope>NUCLEOTIDE SEQUENCE [LARGE SCALE GENOMIC DNA]</scope>
    <source>
        <strain evidence="11 12">PF-1</strain>
    </source>
</reference>
<evidence type="ECO:0000259" key="10">
    <source>
        <dbReference type="PROSITE" id="PS50011"/>
    </source>
</evidence>
<protein>
    <recommendedName>
        <fullName evidence="1">non-specific serine/threonine protein kinase</fullName>
        <ecNumber evidence="1">2.7.11.1</ecNumber>
    </recommendedName>
</protein>
<dbReference type="EC" id="2.7.11.1" evidence="1"/>
<dbReference type="PROSITE" id="PS50011">
    <property type="entry name" value="PROTEIN_KINASE_DOM"/>
    <property type="match status" value="1"/>
</dbReference>
<feature type="compositionally biased region" description="Polar residues" evidence="9">
    <location>
        <begin position="1203"/>
        <end position="1214"/>
    </location>
</feature>
<feature type="domain" description="Protein kinase" evidence="10">
    <location>
        <begin position="63"/>
        <end position="379"/>
    </location>
</feature>
<accession>A0A061HGB0</accession>
<evidence type="ECO:0000256" key="1">
    <source>
        <dbReference type="ARBA" id="ARBA00012513"/>
    </source>
</evidence>
<dbReference type="PANTHER" id="PTHR22967:SF57">
    <property type="entry name" value="AUXILIN, ISOFORM A-RELATED"/>
    <property type="match status" value="1"/>
</dbReference>
<evidence type="ECO:0000256" key="4">
    <source>
        <dbReference type="ARBA" id="ARBA00022741"/>
    </source>
</evidence>
<feature type="compositionally biased region" description="Polar residues" evidence="9">
    <location>
        <begin position="548"/>
        <end position="557"/>
    </location>
</feature>
<feature type="compositionally biased region" description="Low complexity" evidence="9">
    <location>
        <begin position="779"/>
        <end position="791"/>
    </location>
</feature>
<feature type="compositionally biased region" description="Basic and acidic residues" evidence="9">
    <location>
        <begin position="1013"/>
        <end position="1033"/>
    </location>
</feature>
<feature type="compositionally biased region" description="Basic and acidic residues" evidence="9">
    <location>
        <begin position="1372"/>
        <end position="1382"/>
    </location>
</feature>
<feature type="region of interest" description="Disordered" evidence="9">
    <location>
        <begin position="721"/>
        <end position="1468"/>
    </location>
</feature>
<keyword evidence="5" id="KW-0418">Kinase</keyword>
<keyword evidence="6" id="KW-0067">ATP-binding</keyword>
<keyword evidence="2" id="KW-0723">Serine/threonine-protein kinase</keyword>